<dbReference type="Proteomes" id="UP001460072">
    <property type="component" value="Unassembled WGS sequence"/>
</dbReference>
<keyword evidence="3" id="KW-1185">Reference proteome</keyword>
<accession>A0ABU9NBX4</accession>
<comment type="caution">
    <text evidence="2">The sequence shown here is derived from an EMBL/GenBank/DDBJ whole genome shotgun (WGS) entry which is preliminary data.</text>
</comment>
<protein>
    <submittedName>
        <fullName evidence="2">GNVR domain-containing protein</fullName>
    </submittedName>
</protein>
<reference evidence="2 3" key="1">
    <citation type="submission" date="2024-03" db="EMBL/GenBank/DDBJ databases">
        <title>Two novel species of the genus Flavobacterium exhibiting potentially degradation of complex polysaccharides.</title>
        <authorList>
            <person name="Lian X."/>
        </authorList>
    </citation>
    <scope>NUCLEOTIDE SEQUENCE [LARGE SCALE GENOMIC DNA]</scope>
    <source>
        <strain evidence="3">j3</strain>
    </source>
</reference>
<dbReference type="EMBL" id="JBCGDO010000147">
    <property type="protein sequence ID" value="MEM0544148.1"/>
    <property type="molecule type" value="Genomic_DNA"/>
</dbReference>
<feature type="domain" description="Tyrosine-protein kinase G-rich" evidence="1">
    <location>
        <begin position="24"/>
        <end position="94"/>
    </location>
</feature>
<dbReference type="Pfam" id="PF13807">
    <property type="entry name" value="GNVR"/>
    <property type="match status" value="1"/>
</dbReference>
<organism evidence="2 3">
    <name type="scientific">Flavobacterium aureirubrum</name>
    <dbReference type="NCBI Taxonomy" id="3133147"/>
    <lineage>
        <taxon>Bacteria</taxon>
        <taxon>Pseudomonadati</taxon>
        <taxon>Bacteroidota</taxon>
        <taxon>Flavobacteriia</taxon>
        <taxon>Flavobacteriales</taxon>
        <taxon>Flavobacteriaceae</taxon>
        <taxon>Flavobacterium</taxon>
    </lineage>
</organism>
<sequence>YDLNLANNKIQTLEREINKLPENKQEWLKLSRKYNLSDNIYNTFLQKRSEASIVKAANISDIIFIDPAKDVGGGLLGPKTGVNYVLAFFMGLIV</sequence>
<feature type="non-terminal residue" evidence="2">
    <location>
        <position position="94"/>
    </location>
</feature>
<feature type="non-terminal residue" evidence="2">
    <location>
        <position position="1"/>
    </location>
</feature>
<evidence type="ECO:0000259" key="1">
    <source>
        <dbReference type="Pfam" id="PF13807"/>
    </source>
</evidence>
<dbReference type="InterPro" id="IPR032807">
    <property type="entry name" value="GNVR"/>
</dbReference>
<evidence type="ECO:0000313" key="2">
    <source>
        <dbReference type="EMBL" id="MEM0544148.1"/>
    </source>
</evidence>
<proteinExistence type="predicted"/>
<gene>
    <name evidence="2" type="ORF">WFZ85_16300</name>
</gene>
<name>A0ABU9NBX4_9FLAO</name>
<dbReference type="RefSeq" id="WP_342697287.1">
    <property type="nucleotide sequence ID" value="NZ_JBCGDO010000147.1"/>
</dbReference>
<evidence type="ECO:0000313" key="3">
    <source>
        <dbReference type="Proteomes" id="UP001460072"/>
    </source>
</evidence>